<sequence>MVCILLRLTSLCMLTMKLHGLFSSMQFIDDVILKQGLPFTRKIRQNTRP</sequence>
<feature type="chain" id="PRO_5019264158" evidence="1">
    <location>
        <begin position="21"/>
        <end position="49"/>
    </location>
</feature>
<keyword evidence="3" id="KW-1185">Reference proteome</keyword>
<accession>A0A420I3H1</accession>
<dbReference type="EMBL" id="MCFK01002026">
    <property type="protein sequence ID" value="RKF64233.1"/>
    <property type="molecule type" value="Genomic_DNA"/>
</dbReference>
<protein>
    <submittedName>
        <fullName evidence="2">Uncharacterized protein</fullName>
    </submittedName>
</protein>
<proteinExistence type="predicted"/>
<dbReference type="AlphaFoldDB" id="A0A420I3H1"/>
<keyword evidence="1" id="KW-0732">Signal</keyword>
<evidence type="ECO:0000313" key="3">
    <source>
        <dbReference type="Proteomes" id="UP000286134"/>
    </source>
</evidence>
<evidence type="ECO:0000313" key="2">
    <source>
        <dbReference type="EMBL" id="RKF64233.1"/>
    </source>
</evidence>
<evidence type="ECO:0000256" key="1">
    <source>
        <dbReference type="SAM" id="SignalP"/>
    </source>
</evidence>
<comment type="caution">
    <text evidence="2">The sequence shown here is derived from an EMBL/GenBank/DDBJ whole genome shotgun (WGS) entry which is preliminary data.</text>
</comment>
<organism evidence="2 3">
    <name type="scientific">Erysiphe neolycopersici</name>
    <dbReference type="NCBI Taxonomy" id="212602"/>
    <lineage>
        <taxon>Eukaryota</taxon>
        <taxon>Fungi</taxon>
        <taxon>Dikarya</taxon>
        <taxon>Ascomycota</taxon>
        <taxon>Pezizomycotina</taxon>
        <taxon>Leotiomycetes</taxon>
        <taxon>Erysiphales</taxon>
        <taxon>Erysiphaceae</taxon>
        <taxon>Erysiphe</taxon>
    </lineage>
</organism>
<dbReference type="Proteomes" id="UP000286134">
    <property type="component" value="Unassembled WGS sequence"/>
</dbReference>
<gene>
    <name evidence="2" type="ORF">OnM2_c1651o44</name>
</gene>
<name>A0A420I3H1_9PEZI</name>
<feature type="signal peptide" evidence="1">
    <location>
        <begin position="1"/>
        <end position="20"/>
    </location>
</feature>
<reference evidence="2 3" key="1">
    <citation type="journal article" date="2018" name="BMC Genomics">
        <title>Comparative genome analyses reveal sequence features reflecting distinct modes of host-adaptation between dicot and monocot powdery mildew.</title>
        <authorList>
            <person name="Wu Y."/>
            <person name="Ma X."/>
            <person name="Pan Z."/>
            <person name="Kale S.D."/>
            <person name="Song Y."/>
            <person name="King H."/>
            <person name="Zhang Q."/>
            <person name="Presley C."/>
            <person name="Deng X."/>
            <person name="Wei C.I."/>
            <person name="Xiao S."/>
        </authorList>
    </citation>
    <scope>NUCLEOTIDE SEQUENCE [LARGE SCALE GENOMIC DNA]</scope>
    <source>
        <strain evidence="2">UMSG2</strain>
    </source>
</reference>